<organism evidence="2">
    <name type="scientific">Aphanomyces astaci</name>
    <name type="common">Crayfish plague agent</name>
    <dbReference type="NCBI Taxonomy" id="112090"/>
    <lineage>
        <taxon>Eukaryota</taxon>
        <taxon>Sar</taxon>
        <taxon>Stramenopiles</taxon>
        <taxon>Oomycota</taxon>
        <taxon>Saprolegniomycetes</taxon>
        <taxon>Saprolegniales</taxon>
        <taxon>Verrucalvaceae</taxon>
        <taxon>Aphanomyces</taxon>
    </lineage>
</organism>
<dbReference type="GeneID" id="20818567"/>
<evidence type="ECO:0000256" key="1">
    <source>
        <dbReference type="SAM" id="Phobius"/>
    </source>
</evidence>
<protein>
    <submittedName>
        <fullName evidence="2">Uncharacterized protein</fullName>
    </submittedName>
</protein>
<keyword evidence="1" id="KW-1133">Transmembrane helix</keyword>
<name>W4FI73_APHAT</name>
<dbReference type="VEuPathDB" id="FungiDB:H257_16571"/>
<dbReference type="AlphaFoldDB" id="W4FI73"/>
<reference evidence="2" key="1">
    <citation type="submission" date="2013-12" db="EMBL/GenBank/DDBJ databases">
        <title>The Genome Sequence of Aphanomyces astaci APO3.</title>
        <authorList>
            <consortium name="The Broad Institute Genomics Platform"/>
            <person name="Russ C."/>
            <person name="Tyler B."/>
            <person name="van West P."/>
            <person name="Dieguez-Uribeondo J."/>
            <person name="Young S.K."/>
            <person name="Zeng Q."/>
            <person name="Gargeya S."/>
            <person name="Fitzgerald M."/>
            <person name="Abouelleil A."/>
            <person name="Alvarado L."/>
            <person name="Chapman S.B."/>
            <person name="Gainer-Dewar J."/>
            <person name="Goldberg J."/>
            <person name="Griggs A."/>
            <person name="Gujja S."/>
            <person name="Hansen M."/>
            <person name="Howarth C."/>
            <person name="Imamovic A."/>
            <person name="Ireland A."/>
            <person name="Larimer J."/>
            <person name="McCowan C."/>
            <person name="Murphy C."/>
            <person name="Pearson M."/>
            <person name="Poon T.W."/>
            <person name="Priest M."/>
            <person name="Roberts A."/>
            <person name="Saif S."/>
            <person name="Shea T."/>
            <person name="Sykes S."/>
            <person name="Wortman J."/>
            <person name="Nusbaum C."/>
            <person name="Birren B."/>
        </authorList>
    </citation>
    <scope>NUCLEOTIDE SEQUENCE [LARGE SCALE GENOMIC DNA]</scope>
    <source>
        <strain evidence="2">APO3</strain>
    </source>
</reference>
<feature type="transmembrane region" description="Helical" evidence="1">
    <location>
        <begin position="76"/>
        <end position="103"/>
    </location>
</feature>
<keyword evidence="1" id="KW-0472">Membrane</keyword>
<dbReference type="RefSeq" id="XP_009843340.1">
    <property type="nucleotide sequence ID" value="XM_009845038.1"/>
</dbReference>
<sequence length="249" mass="26496">MSSSSLTTADIHATSAAATTQPCLHGDPIRGGVPEAVLASTSIASEQVPWRAIATATAVKTLLEILRPFSDYVQPFVAIFVLAMSTQVILGVYVLGAACMVVLDHRFRGFIAAETSSASLLCITLMCAKTSVDVATSNGDATPLHTLFKPFADPTTLADMVWTVLIKCLVLRLVMHSVVTFAGLVLEWQRASTLDQLTTRLAFYFTPRLPIARTGASAVRRAAAAAPFASWFSFGATRRSTAVQPFTAA</sequence>
<accession>W4FI73</accession>
<proteinExistence type="predicted"/>
<dbReference type="EMBL" id="KI913201">
    <property type="protein sequence ID" value="ETV67175.1"/>
    <property type="molecule type" value="Genomic_DNA"/>
</dbReference>
<evidence type="ECO:0000313" key="2">
    <source>
        <dbReference type="EMBL" id="ETV67175.1"/>
    </source>
</evidence>
<keyword evidence="1" id="KW-0812">Transmembrane</keyword>
<gene>
    <name evidence="2" type="ORF">H257_16571</name>
</gene>